<evidence type="ECO:0000313" key="1">
    <source>
        <dbReference type="EMBL" id="TFB75810.1"/>
    </source>
</evidence>
<comment type="caution">
    <text evidence="1">The sequence shown here is derived from an EMBL/GenBank/DDBJ whole genome shotgun (WGS) entry which is preliminary data.</text>
</comment>
<proteinExistence type="predicted"/>
<dbReference type="PANTHER" id="PTHR43179">
    <property type="entry name" value="RHAMNOSYLTRANSFERASE WBBL"/>
    <property type="match status" value="1"/>
</dbReference>
<sequence>MTDTIFASLAVVVVNFGSAALLEENLQPLSRSAPGLSVVVVDNFTDAAEQVRVSALSDREGWQHVLSPTNLGFGGGMNLGVARAQQSGRRHFLLLNPDAAINADQVARLLEVVSRHPLTLVSPRILRPDGTVWFDGSDLYLDDGRVRATRRRADHPGVRTTPWLSGACLLVSDELWRRAGGFSDDYFLYWEDVELSHRVLQAGGTVAVCADAQATHAQGGTQGAGQHSAGQAKSYSYYYYNVRNRLVYAARNLDAIDRRRWRRRSVQAAWEVIARGGRRQLLTSLRPLIAAARGLRDGLAYRPVPEARPTAEPTRTI</sequence>
<reference evidence="1 2" key="1">
    <citation type="submission" date="2019-03" db="EMBL/GenBank/DDBJ databases">
        <title>Genomics of glacier-inhabiting Cryobacterium strains.</title>
        <authorList>
            <person name="Liu Q."/>
            <person name="Xin Y.-H."/>
        </authorList>
    </citation>
    <scope>NUCLEOTIDE SEQUENCE [LARGE SCALE GENOMIC DNA]</scope>
    <source>
        <strain evidence="1 2">HLT2-23</strain>
    </source>
</reference>
<protein>
    <submittedName>
        <fullName evidence="1">Glycosyltransferase family 2 protein</fullName>
    </submittedName>
</protein>
<dbReference type="EMBL" id="SOEY01000007">
    <property type="protein sequence ID" value="TFB75810.1"/>
    <property type="molecule type" value="Genomic_DNA"/>
</dbReference>
<dbReference type="GO" id="GO:0016740">
    <property type="term" value="F:transferase activity"/>
    <property type="evidence" value="ECO:0007669"/>
    <property type="project" value="UniProtKB-KW"/>
</dbReference>
<organism evidence="1 2">
    <name type="scientific">Cryobacterium glaciale</name>
    <dbReference type="NCBI Taxonomy" id="1259145"/>
    <lineage>
        <taxon>Bacteria</taxon>
        <taxon>Bacillati</taxon>
        <taxon>Actinomycetota</taxon>
        <taxon>Actinomycetes</taxon>
        <taxon>Micrococcales</taxon>
        <taxon>Microbacteriaceae</taxon>
        <taxon>Cryobacterium</taxon>
    </lineage>
</organism>
<dbReference type="InterPro" id="IPR029044">
    <property type="entry name" value="Nucleotide-diphossugar_trans"/>
</dbReference>
<keyword evidence="1" id="KW-0808">Transferase</keyword>
<dbReference type="Pfam" id="PF13641">
    <property type="entry name" value="Glyco_tranf_2_3"/>
    <property type="match status" value="1"/>
</dbReference>
<evidence type="ECO:0000313" key="2">
    <source>
        <dbReference type="Proteomes" id="UP000298173"/>
    </source>
</evidence>
<name>A0A4R8V437_9MICO</name>
<accession>A0A4R8V437</accession>
<dbReference type="OrthoDB" id="9771846at2"/>
<dbReference type="PANTHER" id="PTHR43179:SF7">
    <property type="entry name" value="RHAMNOSYLTRANSFERASE WBBL"/>
    <property type="match status" value="1"/>
</dbReference>
<dbReference type="RefSeq" id="WP_134501708.1">
    <property type="nucleotide sequence ID" value="NZ_SOEY01000007.1"/>
</dbReference>
<dbReference type="Gene3D" id="3.90.550.10">
    <property type="entry name" value="Spore Coat Polysaccharide Biosynthesis Protein SpsA, Chain A"/>
    <property type="match status" value="1"/>
</dbReference>
<gene>
    <name evidence="1" type="ORF">E3O06_03960</name>
</gene>
<keyword evidence="2" id="KW-1185">Reference proteome</keyword>
<dbReference type="Proteomes" id="UP000298173">
    <property type="component" value="Unassembled WGS sequence"/>
</dbReference>
<dbReference type="SUPFAM" id="SSF53448">
    <property type="entry name" value="Nucleotide-diphospho-sugar transferases"/>
    <property type="match status" value="1"/>
</dbReference>
<dbReference type="AlphaFoldDB" id="A0A4R8V437"/>